<dbReference type="EMBL" id="JBJQND010000019">
    <property type="protein sequence ID" value="KAL3831581.1"/>
    <property type="molecule type" value="Genomic_DNA"/>
</dbReference>
<proteinExistence type="inferred from homology"/>
<dbReference type="InterPro" id="IPR006175">
    <property type="entry name" value="YjgF/YER057c/UK114"/>
</dbReference>
<dbReference type="Pfam" id="PF01042">
    <property type="entry name" value="Ribonuc_L-PSP"/>
    <property type="match status" value="1"/>
</dbReference>
<sequence>MAGVVRKIIASAKVPLPVAPYSPAVIVDKTMYISGQVGRDPATGNLVPGGVVPEAHQTLKNIGTLLEAAGIGYNNVVKVTVLLNDIQDFARVNDVYTNYFTKNYPARAAYQVAALPLNAKIEIEAVAIVGEIVDA</sequence>
<dbReference type="AlphaFoldDB" id="A0ABD3T4P2"/>
<name>A0ABD3T4P2_SINWO</name>
<dbReference type="Gene3D" id="3.30.1330.40">
    <property type="entry name" value="RutC-like"/>
    <property type="match status" value="1"/>
</dbReference>
<dbReference type="CDD" id="cd00448">
    <property type="entry name" value="YjgF_YER057c_UK114_family"/>
    <property type="match status" value="1"/>
</dbReference>
<evidence type="ECO:0000313" key="3">
    <source>
        <dbReference type="Proteomes" id="UP001634394"/>
    </source>
</evidence>
<evidence type="ECO:0008006" key="4">
    <source>
        <dbReference type="Google" id="ProtNLM"/>
    </source>
</evidence>
<dbReference type="FunFam" id="3.30.1330.40:FF:000001">
    <property type="entry name" value="L-PSP family endoribonuclease"/>
    <property type="match status" value="1"/>
</dbReference>
<evidence type="ECO:0000313" key="2">
    <source>
        <dbReference type="EMBL" id="KAL3831581.1"/>
    </source>
</evidence>
<dbReference type="PANTHER" id="PTHR11803:SF39">
    <property type="entry name" value="2-IMINOBUTANOATE_2-IMINOPROPANOATE DEAMINASE"/>
    <property type="match status" value="1"/>
</dbReference>
<comment type="caution">
    <text evidence="2">The sequence shown here is derived from an EMBL/GenBank/DDBJ whole genome shotgun (WGS) entry which is preliminary data.</text>
</comment>
<evidence type="ECO:0000256" key="1">
    <source>
        <dbReference type="ARBA" id="ARBA00010552"/>
    </source>
</evidence>
<protein>
    <recommendedName>
        <fullName evidence="4">2-iminobutanoate/2-iminopropanoate deaminase</fullName>
    </recommendedName>
</protein>
<dbReference type="Proteomes" id="UP001634394">
    <property type="component" value="Unassembled WGS sequence"/>
</dbReference>
<comment type="similarity">
    <text evidence="1">Belongs to the RutC family.</text>
</comment>
<reference evidence="2 3" key="1">
    <citation type="submission" date="2024-11" db="EMBL/GenBank/DDBJ databases">
        <title>Chromosome-level genome assembly of the freshwater bivalve Anodonta woodiana.</title>
        <authorList>
            <person name="Chen X."/>
        </authorList>
    </citation>
    <scope>NUCLEOTIDE SEQUENCE [LARGE SCALE GENOMIC DNA]</scope>
    <source>
        <strain evidence="2">MN2024</strain>
        <tissue evidence="2">Gills</tissue>
    </source>
</reference>
<dbReference type="NCBIfam" id="TIGR00004">
    <property type="entry name" value="Rid family detoxifying hydrolase"/>
    <property type="match status" value="1"/>
</dbReference>
<dbReference type="PANTHER" id="PTHR11803">
    <property type="entry name" value="2-IMINOBUTANOATE/2-IMINOPROPANOATE DEAMINASE RIDA"/>
    <property type="match status" value="1"/>
</dbReference>
<organism evidence="2 3">
    <name type="scientific">Sinanodonta woodiana</name>
    <name type="common">Chinese pond mussel</name>
    <name type="synonym">Anodonta woodiana</name>
    <dbReference type="NCBI Taxonomy" id="1069815"/>
    <lineage>
        <taxon>Eukaryota</taxon>
        <taxon>Metazoa</taxon>
        <taxon>Spiralia</taxon>
        <taxon>Lophotrochozoa</taxon>
        <taxon>Mollusca</taxon>
        <taxon>Bivalvia</taxon>
        <taxon>Autobranchia</taxon>
        <taxon>Heteroconchia</taxon>
        <taxon>Palaeoheterodonta</taxon>
        <taxon>Unionida</taxon>
        <taxon>Unionoidea</taxon>
        <taxon>Unionidae</taxon>
        <taxon>Unioninae</taxon>
        <taxon>Sinanodonta</taxon>
    </lineage>
</organism>
<dbReference type="SUPFAM" id="SSF55298">
    <property type="entry name" value="YjgF-like"/>
    <property type="match status" value="1"/>
</dbReference>
<dbReference type="InterPro" id="IPR019897">
    <property type="entry name" value="RidA_CS"/>
</dbReference>
<dbReference type="InterPro" id="IPR006056">
    <property type="entry name" value="RidA"/>
</dbReference>
<accession>A0ABD3T4P2</accession>
<keyword evidence="3" id="KW-1185">Reference proteome</keyword>
<dbReference type="PROSITE" id="PS01094">
    <property type="entry name" value="UPF0076"/>
    <property type="match status" value="1"/>
</dbReference>
<gene>
    <name evidence="2" type="ORF">ACJMK2_023319</name>
</gene>
<dbReference type="InterPro" id="IPR035959">
    <property type="entry name" value="RutC-like_sf"/>
</dbReference>